<evidence type="ECO:0000313" key="3">
    <source>
        <dbReference type="EMBL" id="CAH3174394.1"/>
    </source>
</evidence>
<dbReference type="CDD" id="cd22758">
    <property type="entry name" value="OTU_232R-like"/>
    <property type="match status" value="1"/>
</dbReference>
<name>A0ABN8RAA5_9CNID</name>
<dbReference type="SUPFAM" id="SSF54001">
    <property type="entry name" value="Cysteine proteinases"/>
    <property type="match status" value="1"/>
</dbReference>
<comment type="caution">
    <text evidence="3">The sequence shown here is derived from an EMBL/GenBank/DDBJ whole genome shotgun (WGS) entry which is preliminary data.</text>
</comment>
<dbReference type="Gene3D" id="3.40.50.1580">
    <property type="entry name" value="Nucleoside phosphorylase domain"/>
    <property type="match status" value="1"/>
</dbReference>
<protein>
    <recommendedName>
        <fullName evidence="2">OTU domain-containing protein</fullName>
    </recommendedName>
</protein>
<dbReference type="EMBL" id="CALNXK010000190">
    <property type="protein sequence ID" value="CAH3174394.1"/>
    <property type="molecule type" value="Genomic_DNA"/>
</dbReference>
<dbReference type="Proteomes" id="UP001159405">
    <property type="component" value="Unassembled WGS sequence"/>
</dbReference>
<evidence type="ECO:0000256" key="1">
    <source>
        <dbReference type="SAM" id="MobiDB-lite"/>
    </source>
</evidence>
<dbReference type="InterPro" id="IPR038765">
    <property type="entry name" value="Papain-like_cys_pep_sf"/>
</dbReference>
<dbReference type="PROSITE" id="PS50802">
    <property type="entry name" value="OTU"/>
    <property type="match status" value="1"/>
</dbReference>
<dbReference type="PANTHER" id="PTHR12419:SF11">
    <property type="entry name" value="OTU DOMAIN-CONTAINING PROTEIN DDB_G0284757"/>
    <property type="match status" value="1"/>
</dbReference>
<dbReference type="InterPro" id="IPR035994">
    <property type="entry name" value="Nucleoside_phosphorylase_sf"/>
</dbReference>
<dbReference type="InterPro" id="IPR003323">
    <property type="entry name" value="OTU_dom"/>
</dbReference>
<feature type="domain" description="OTU" evidence="2">
    <location>
        <begin position="472"/>
        <end position="605"/>
    </location>
</feature>
<feature type="non-terminal residue" evidence="3">
    <location>
        <position position="959"/>
    </location>
</feature>
<evidence type="ECO:0000313" key="4">
    <source>
        <dbReference type="Proteomes" id="UP001159405"/>
    </source>
</evidence>
<feature type="compositionally biased region" description="Basic and acidic residues" evidence="1">
    <location>
        <begin position="614"/>
        <end position="623"/>
    </location>
</feature>
<keyword evidence="4" id="KW-1185">Reference proteome</keyword>
<feature type="compositionally biased region" description="Polar residues" evidence="1">
    <location>
        <begin position="649"/>
        <end position="667"/>
    </location>
</feature>
<dbReference type="SUPFAM" id="SSF53756">
    <property type="entry name" value="UDP-Glycosyltransferase/glycogen phosphorylase"/>
    <property type="match status" value="1"/>
</dbReference>
<dbReference type="CDD" id="cd03801">
    <property type="entry name" value="GT4_PimA-like"/>
    <property type="match status" value="1"/>
</dbReference>
<dbReference type="Gene3D" id="3.90.70.80">
    <property type="match status" value="1"/>
</dbReference>
<organism evidence="3 4">
    <name type="scientific">Porites lobata</name>
    <dbReference type="NCBI Taxonomy" id="104759"/>
    <lineage>
        <taxon>Eukaryota</taxon>
        <taxon>Metazoa</taxon>
        <taxon>Cnidaria</taxon>
        <taxon>Anthozoa</taxon>
        <taxon>Hexacorallia</taxon>
        <taxon>Scleractinia</taxon>
        <taxon>Fungiina</taxon>
        <taxon>Poritidae</taxon>
        <taxon>Porites</taxon>
    </lineage>
</organism>
<evidence type="ECO:0000259" key="2">
    <source>
        <dbReference type="PROSITE" id="PS50802"/>
    </source>
</evidence>
<dbReference type="PANTHER" id="PTHR12419">
    <property type="entry name" value="OTU DOMAIN CONTAINING PROTEIN"/>
    <property type="match status" value="1"/>
</dbReference>
<sequence length="959" mass="106238">MASSLWEPQSRDCRADDSRKVQVTILASEWGSSKGGLSTINRELAIQLAKFPEVEITFFLPQCSQEDKKVAMKHNVKIIEATPLPGFEQLDWLCSPPEDLQIDVIIGHGVKLGKQVQIIKRSKRCKWVQVVHTDPEELGMFKNYSDPISKGEEKHKMEVKLCEMADHVVGVGPKLSEAFRSYLRGCQKDDNVVDFTPGVFVEFATVKQAPSERQQRSVLVFGRGDIEDFKLKGFDIAGKAVAGLEDTRLVFVGAPDGKHEEIAKRLTECGVPASRLRVRGFVEDRESLRRLFQEVDLVVMPSRTEGFGLTGLEALSAGLPVLVSHNSGFGKALHSVPFGSTSVVNSEEPADWTSAIKTILGKDRRSRLEEAETLRESYGKKYNWAKQIKDLIDMMIIWVYDDSLDYQSSSETKGRIFPFSDRAFQLTEGTTVDPEAWNVFPSLENLQCDAEQVSKKNNLPSDLRTIAANKGFFVSDNQASGNCLFHALSEQLQSVKGIRISHKELRKTLVQFLDENPNLHEGTSLFNFVSGYPSWREYLQSMAKDGTWGDHVVLFAAANHFQTSIRIISSLDREIVVQPDHALTNTTPLVLGHIHELHYVSLQPRQGSKIIRISEDSTSRSEDSDGNTPQLTTDFPEDTTGRSDGSDASVPQLTGSLPSYVNNTASNAKKPITGPPELNKVLPSSRDISTITKPSNEADLPVDVLLLTVKDCEFLACYSELKNPYRCYFDGLGYVYFSDVDRRQEKVKVALLKCYENSSGPGGSLVSVMKAATVLRPKAVVSVGTCSSLHPEKCKLGDVVVPAKIATYAPKEVMNNQEQSTGLRNCVSKRFLDVIKNCKDGWQAPLKNQSDAQQVQVHTAAEFLSGPEKVNSGQRRDQLAETNPQAIAMENEGEGVFTAAFGCQIEWLIVKGIADYADGSHLASESWSSCASVMATSLVAHMLNEPRVFHSWPHYQGNH</sequence>
<dbReference type="Pfam" id="PF01048">
    <property type="entry name" value="PNP_UDP_1"/>
    <property type="match status" value="1"/>
</dbReference>
<dbReference type="Pfam" id="PF02338">
    <property type="entry name" value="OTU"/>
    <property type="match status" value="1"/>
</dbReference>
<reference evidence="3 4" key="1">
    <citation type="submission" date="2022-05" db="EMBL/GenBank/DDBJ databases">
        <authorList>
            <consortium name="Genoscope - CEA"/>
            <person name="William W."/>
        </authorList>
    </citation>
    <scope>NUCLEOTIDE SEQUENCE [LARGE SCALE GENOMIC DNA]</scope>
</reference>
<dbReference type="InterPro" id="IPR000845">
    <property type="entry name" value="Nucleoside_phosphorylase_d"/>
</dbReference>
<gene>
    <name evidence="3" type="ORF">PLOB_00015126</name>
</gene>
<dbReference type="Pfam" id="PF20706">
    <property type="entry name" value="GT4-conflict"/>
    <property type="match status" value="1"/>
</dbReference>
<dbReference type="InterPro" id="IPR050704">
    <property type="entry name" value="Peptidase_C85-like"/>
</dbReference>
<accession>A0ABN8RAA5</accession>
<feature type="region of interest" description="Disordered" evidence="1">
    <location>
        <begin position="614"/>
        <end position="683"/>
    </location>
</feature>
<dbReference type="Gene3D" id="3.40.50.2000">
    <property type="entry name" value="Glycogen Phosphorylase B"/>
    <property type="match status" value="2"/>
</dbReference>
<dbReference type="SUPFAM" id="SSF53167">
    <property type="entry name" value="Purine and uridine phosphorylases"/>
    <property type="match status" value="1"/>
</dbReference>
<proteinExistence type="predicted"/>